<organism evidence="1 2">
    <name type="scientific">Bacillus oleivorans</name>
    <dbReference type="NCBI Taxonomy" id="1448271"/>
    <lineage>
        <taxon>Bacteria</taxon>
        <taxon>Bacillati</taxon>
        <taxon>Bacillota</taxon>
        <taxon>Bacilli</taxon>
        <taxon>Bacillales</taxon>
        <taxon>Bacillaceae</taxon>
        <taxon>Bacillus</taxon>
    </lineage>
</organism>
<dbReference type="OrthoDB" id="2737810at2"/>
<evidence type="ECO:0000313" key="2">
    <source>
        <dbReference type="Proteomes" id="UP000219546"/>
    </source>
</evidence>
<proteinExistence type="predicted"/>
<accession>A0A285CY39</accession>
<keyword evidence="2" id="KW-1185">Reference proteome</keyword>
<sequence length="66" mass="7919">MVINRAGSLRKEYFISYIKLIMNAYSYQVEEAKELVFQHLFGLQEDRLGHETYQQFLQAYRELKGL</sequence>
<dbReference type="EMBL" id="OAOP01000006">
    <property type="protein sequence ID" value="SNX72507.1"/>
    <property type="molecule type" value="Genomic_DNA"/>
</dbReference>
<dbReference type="AlphaFoldDB" id="A0A285CY39"/>
<reference evidence="1 2" key="1">
    <citation type="submission" date="2017-08" db="EMBL/GenBank/DDBJ databases">
        <authorList>
            <person name="de Groot N.N."/>
        </authorList>
    </citation>
    <scope>NUCLEOTIDE SEQUENCE [LARGE SCALE GENOMIC DNA]</scope>
    <source>
        <strain evidence="1 2">JC228</strain>
    </source>
</reference>
<dbReference type="Proteomes" id="UP000219546">
    <property type="component" value="Unassembled WGS sequence"/>
</dbReference>
<gene>
    <name evidence="1" type="ORF">SAMN05877753_10688</name>
</gene>
<evidence type="ECO:0000313" key="1">
    <source>
        <dbReference type="EMBL" id="SNX72507.1"/>
    </source>
</evidence>
<dbReference type="RefSeq" id="WP_097159253.1">
    <property type="nucleotide sequence ID" value="NZ_JBEPMQ010000005.1"/>
</dbReference>
<protein>
    <submittedName>
        <fullName evidence="1">Uncharacterized protein</fullName>
    </submittedName>
</protein>
<name>A0A285CY39_9BACI</name>